<dbReference type="InterPro" id="IPR035906">
    <property type="entry name" value="MetI-like_sf"/>
</dbReference>
<evidence type="ECO:0000256" key="6">
    <source>
        <dbReference type="RuleBase" id="RU363032"/>
    </source>
</evidence>
<evidence type="ECO:0000256" key="3">
    <source>
        <dbReference type="ARBA" id="ARBA00022692"/>
    </source>
</evidence>
<comment type="subcellular location">
    <subcellularLocation>
        <location evidence="6">Cell membrane</location>
        <topology evidence="6">Multi-pass membrane protein</topology>
    </subcellularLocation>
    <subcellularLocation>
        <location evidence="1">Membrane</location>
        <topology evidence="1">Multi-pass membrane protein</topology>
    </subcellularLocation>
</comment>
<evidence type="ECO:0000256" key="1">
    <source>
        <dbReference type="ARBA" id="ARBA00004141"/>
    </source>
</evidence>
<keyword evidence="4 6" id="KW-1133">Transmembrane helix</keyword>
<keyword evidence="9" id="KW-1185">Reference proteome</keyword>
<evidence type="ECO:0000313" key="8">
    <source>
        <dbReference type="EMBL" id="MZQ83306.1"/>
    </source>
</evidence>
<comment type="caution">
    <text evidence="8">The sequence shown here is derived from an EMBL/GenBank/DDBJ whole genome shotgun (WGS) entry which is preliminary data.</text>
</comment>
<feature type="transmembrane region" description="Helical" evidence="6">
    <location>
        <begin position="227"/>
        <end position="251"/>
    </location>
</feature>
<keyword evidence="5 6" id="KW-0472">Membrane</keyword>
<feature type="transmembrane region" description="Helical" evidence="6">
    <location>
        <begin position="32"/>
        <end position="60"/>
    </location>
</feature>
<keyword evidence="2 6" id="KW-0813">Transport</keyword>
<dbReference type="CDD" id="cd06261">
    <property type="entry name" value="TM_PBP2"/>
    <property type="match status" value="1"/>
</dbReference>
<comment type="similarity">
    <text evidence="6">Belongs to the binding-protein-dependent transport system permease family.</text>
</comment>
<evidence type="ECO:0000256" key="2">
    <source>
        <dbReference type="ARBA" id="ARBA00022448"/>
    </source>
</evidence>
<organism evidence="8 9">
    <name type="scientific">Paenibacillus silvestris</name>
    <dbReference type="NCBI Taxonomy" id="2606219"/>
    <lineage>
        <taxon>Bacteria</taxon>
        <taxon>Bacillati</taxon>
        <taxon>Bacillota</taxon>
        <taxon>Bacilli</taxon>
        <taxon>Bacillales</taxon>
        <taxon>Paenibacillaceae</taxon>
        <taxon>Paenibacillus</taxon>
    </lineage>
</organism>
<feature type="transmembrane region" description="Helical" evidence="6">
    <location>
        <begin position="287"/>
        <end position="308"/>
    </location>
</feature>
<dbReference type="InterPro" id="IPR000515">
    <property type="entry name" value="MetI-like"/>
</dbReference>
<dbReference type="Pfam" id="PF00528">
    <property type="entry name" value="BPD_transp_1"/>
    <property type="match status" value="1"/>
</dbReference>
<feature type="transmembrane region" description="Helical" evidence="6">
    <location>
        <begin position="97"/>
        <end position="117"/>
    </location>
</feature>
<keyword evidence="3 6" id="KW-0812">Transmembrane</keyword>
<dbReference type="Proteomes" id="UP000481087">
    <property type="component" value="Unassembled WGS sequence"/>
</dbReference>
<dbReference type="EMBL" id="WTUZ01000017">
    <property type="protein sequence ID" value="MZQ83306.1"/>
    <property type="molecule type" value="Genomic_DNA"/>
</dbReference>
<accession>A0A6L8V192</accession>
<dbReference type="PANTHER" id="PTHR43496">
    <property type="entry name" value="PROTEIN LPLB"/>
    <property type="match status" value="1"/>
</dbReference>
<dbReference type="PROSITE" id="PS50928">
    <property type="entry name" value="ABC_TM1"/>
    <property type="match status" value="1"/>
</dbReference>
<evidence type="ECO:0000256" key="5">
    <source>
        <dbReference type="ARBA" id="ARBA00023136"/>
    </source>
</evidence>
<feature type="transmembrane region" description="Helical" evidence="6">
    <location>
        <begin position="129"/>
        <end position="153"/>
    </location>
</feature>
<evidence type="ECO:0000259" key="7">
    <source>
        <dbReference type="PROSITE" id="PS50928"/>
    </source>
</evidence>
<dbReference type="GO" id="GO:0005886">
    <property type="term" value="C:plasma membrane"/>
    <property type="evidence" value="ECO:0007669"/>
    <property type="project" value="UniProtKB-SubCell"/>
</dbReference>
<evidence type="ECO:0000256" key="4">
    <source>
        <dbReference type="ARBA" id="ARBA00022989"/>
    </source>
</evidence>
<dbReference type="AlphaFoldDB" id="A0A6L8V192"/>
<evidence type="ECO:0000313" key="9">
    <source>
        <dbReference type="Proteomes" id="UP000481087"/>
    </source>
</evidence>
<reference evidence="8 9" key="1">
    <citation type="submission" date="2019-12" db="EMBL/GenBank/DDBJ databases">
        <title>Paenibacillus sp. nov. sp. isolated from soil.</title>
        <authorList>
            <person name="Kim J."/>
            <person name="Jeong S.E."/>
            <person name="Jung H.S."/>
            <person name="Jeon C.O."/>
        </authorList>
    </citation>
    <scope>NUCLEOTIDE SEQUENCE [LARGE SCALE GENOMIC DNA]</scope>
    <source>
        <strain evidence="8 9">5J-6</strain>
    </source>
</reference>
<dbReference type="PANTHER" id="PTHR43496:SF1">
    <property type="entry name" value="POLYGALACTURONAN_RHAMNOGALACTURONAN TRANSPORT SYSTEM PERMEASE PROTEIN YTEP"/>
    <property type="match status" value="1"/>
</dbReference>
<sequence length="321" mass="36842">MKAISLKGKEPLTQSLIATERRSALRTWKRGIPLYLMILPGLIYFIIFKYMPMAGIVIAFQQFDPFEGFLKSDWVGLDNFRKLFGEQDFLKLLQNTLLLSCMNLVLFFPAPIVLALLINEVRLKWFRKLVQTVIYVPHFLSWVIVVSLTILLFSVQEGGINKLLVNWDFPPIALLTDSDYFRFLYVSQSIWKEAGWSAVIFFAALASIDPTLYEAAVVDGADRWRQLWHITLPGLRTTIIILFILRVGYLMDTSFEHILLMQNPTNLQLSDVFDTYVYRVGILQGDFSYTTTVGLFKSFIGLSLILIVNRVAKKIGEEGVY</sequence>
<dbReference type="RefSeq" id="WP_161407524.1">
    <property type="nucleotide sequence ID" value="NZ_WTUZ01000017.1"/>
</dbReference>
<dbReference type="SUPFAM" id="SSF161098">
    <property type="entry name" value="MetI-like"/>
    <property type="match status" value="1"/>
</dbReference>
<feature type="transmembrane region" description="Helical" evidence="6">
    <location>
        <begin position="194"/>
        <end position="215"/>
    </location>
</feature>
<protein>
    <submittedName>
        <fullName evidence="8">ABC transporter permease subunit</fullName>
    </submittedName>
</protein>
<dbReference type="Gene3D" id="1.10.3720.10">
    <property type="entry name" value="MetI-like"/>
    <property type="match status" value="1"/>
</dbReference>
<name>A0A6L8V192_9BACL</name>
<dbReference type="GO" id="GO:0055085">
    <property type="term" value="P:transmembrane transport"/>
    <property type="evidence" value="ECO:0007669"/>
    <property type="project" value="InterPro"/>
</dbReference>
<feature type="domain" description="ABC transmembrane type-1" evidence="7">
    <location>
        <begin position="93"/>
        <end position="308"/>
    </location>
</feature>
<gene>
    <name evidence="8" type="ORF">GQF01_14415</name>
</gene>
<proteinExistence type="inferred from homology"/>